<keyword evidence="3" id="KW-0325">Glycoprotein</keyword>
<dbReference type="PANTHER" id="PTHR47561">
    <property type="entry name" value="POLYSACCHARIDE DEACETYLASE FAMILY PROTEIN (AFU_ORTHOLOGUE AFUA_6G05030)"/>
    <property type="match status" value="1"/>
</dbReference>
<dbReference type="KEGG" id="sla:SERLADRAFT_473701"/>
<keyword evidence="3" id="KW-0336">GPI-anchor</keyword>
<protein>
    <recommendedName>
        <fullName evidence="7">NodB homology domain-containing protein</fullName>
    </recommendedName>
</protein>
<evidence type="ECO:0000256" key="6">
    <source>
        <dbReference type="ARBA" id="ARBA00023316"/>
    </source>
</evidence>
<evidence type="ECO:0000256" key="3">
    <source>
        <dbReference type="ARBA" id="ARBA00022622"/>
    </source>
</evidence>
<dbReference type="Gene3D" id="3.20.20.370">
    <property type="entry name" value="Glycoside hydrolase/deacetylase"/>
    <property type="match status" value="1"/>
</dbReference>
<dbReference type="GO" id="GO:0016810">
    <property type="term" value="F:hydrolase activity, acting on carbon-nitrogen (but not peptide) bonds"/>
    <property type="evidence" value="ECO:0007669"/>
    <property type="project" value="InterPro"/>
</dbReference>
<dbReference type="HOGENOM" id="CLU_029940_1_0_1"/>
<comment type="subcellular location">
    <subcellularLocation>
        <location evidence="1">Cell membrane</location>
        <topology evidence="1">Lipid-anchor</topology>
        <topology evidence="1">GPI-anchor</topology>
    </subcellularLocation>
</comment>
<dbReference type="PANTHER" id="PTHR47561:SF1">
    <property type="entry name" value="POLYSACCHARIDE DEACETYLASE FAMILY PROTEIN (AFU_ORTHOLOGUE AFUA_6G05030)"/>
    <property type="match status" value="1"/>
</dbReference>
<keyword evidence="4" id="KW-0472">Membrane</keyword>
<dbReference type="GeneID" id="18820348"/>
<dbReference type="SUPFAM" id="SSF88713">
    <property type="entry name" value="Glycoside hydrolase/deacetylase"/>
    <property type="match status" value="1"/>
</dbReference>
<dbReference type="InterPro" id="IPR002509">
    <property type="entry name" value="NODB_dom"/>
</dbReference>
<keyword evidence="2" id="KW-1003">Cell membrane</keyword>
<dbReference type="GO" id="GO:0071555">
    <property type="term" value="P:cell wall organization"/>
    <property type="evidence" value="ECO:0007669"/>
    <property type="project" value="UniProtKB-KW"/>
</dbReference>
<evidence type="ECO:0000259" key="7">
    <source>
        <dbReference type="PROSITE" id="PS51677"/>
    </source>
</evidence>
<evidence type="ECO:0000256" key="4">
    <source>
        <dbReference type="ARBA" id="ARBA00023136"/>
    </source>
</evidence>
<dbReference type="CDD" id="cd10938">
    <property type="entry name" value="CE4_HpPgdA_like"/>
    <property type="match status" value="1"/>
</dbReference>
<evidence type="ECO:0000256" key="1">
    <source>
        <dbReference type="ARBA" id="ARBA00004609"/>
    </source>
</evidence>
<keyword evidence="5" id="KW-0449">Lipoprotein</keyword>
<dbReference type="GO" id="GO:0005886">
    <property type="term" value="C:plasma membrane"/>
    <property type="evidence" value="ECO:0007669"/>
    <property type="project" value="UniProtKB-SubCell"/>
</dbReference>
<dbReference type="InterPro" id="IPR011330">
    <property type="entry name" value="Glyco_hydro/deAcase_b/a-brl"/>
</dbReference>
<dbReference type="PROSITE" id="PS51677">
    <property type="entry name" value="NODB"/>
    <property type="match status" value="1"/>
</dbReference>
<organism>
    <name type="scientific">Serpula lacrymans var. lacrymans (strain S7.9)</name>
    <name type="common">Dry rot fungus</name>
    <dbReference type="NCBI Taxonomy" id="578457"/>
    <lineage>
        <taxon>Eukaryota</taxon>
        <taxon>Fungi</taxon>
        <taxon>Dikarya</taxon>
        <taxon>Basidiomycota</taxon>
        <taxon>Agaricomycotina</taxon>
        <taxon>Agaricomycetes</taxon>
        <taxon>Agaricomycetidae</taxon>
        <taxon>Boletales</taxon>
        <taxon>Coniophorineae</taxon>
        <taxon>Serpulaceae</taxon>
        <taxon>Serpula</taxon>
    </lineage>
</organism>
<dbReference type="RefSeq" id="XP_007321156.1">
    <property type="nucleotide sequence ID" value="XM_007321094.1"/>
</dbReference>
<dbReference type="InterPro" id="IPR037950">
    <property type="entry name" value="PgdA-like"/>
</dbReference>
<reference evidence="8" key="1">
    <citation type="submission" date="2011-04" db="EMBL/GenBank/DDBJ databases">
        <title>Evolution of plant cell wall degrading machinery underlies the functional diversity of forest fungi.</title>
        <authorList>
            <consortium name="US DOE Joint Genome Institute (JGI-PGF)"/>
            <person name="Eastwood D.C."/>
            <person name="Floudas D."/>
            <person name="Binder M."/>
            <person name="Majcherczyk A."/>
            <person name="Schneider P."/>
            <person name="Aerts A."/>
            <person name="Asiegbu F.O."/>
            <person name="Baker S.E."/>
            <person name="Barry K."/>
            <person name="Bendiksby M."/>
            <person name="Blumentritt M."/>
            <person name="Coutinho P.M."/>
            <person name="Cullen D."/>
            <person name="Cullen D."/>
            <person name="Gathman A."/>
            <person name="Goodell B."/>
            <person name="Henrissat B."/>
            <person name="Ihrmark K."/>
            <person name="Kauserud H."/>
            <person name="Kohler A."/>
            <person name="LaButti K."/>
            <person name="Lapidus A."/>
            <person name="Lavin J.L."/>
            <person name="Lee Y.-H."/>
            <person name="Lindquist E."/>
            <person name="Lilly W."/>
            <person name="Lucas S."/>
            <person name="Morin E."/>
            <person name="Murat C."/>
            <person name="Oguiza J.A."/>
            <person name="Park J."/>
            <person name="Pisabarro A.G."/>
            <person name="Riley R."/>
            <person name="Rosling A."/>
            <person name="Salamov A."/>
            <person name="Schmidt O."/>
            <person name="Schmutz J."/>
            <person name="Skrede I."/>
            <person name="Stenlid J."/>
            <person name="Wiebenga A."/>
            <person name="Xie X."/>
            <person name="Kues U."/>
            <person name="Hibbett D.S."/>
            <person name="Hoffmeister D."/>
            <person name="Hogberg N."/>
            <person name="Martin F."/>
            <person name="Grigoriev I.V."/>
            <person name="Watkinson S.C."/>
        </authorList>
    </citation>
    <scope>NUCLEOTIDE SEQUENCE</scope>
    <source>
        <strain evidence="8">S7.9</strain>
    </source>
</reference>
<keyword evidence="6" id="KW-0961">Cell wall biogenesis/degradation</keyword>
<feature type="domain" description="NodB homology" evidence="7">
    <location>
        <begin position="28"/>
        <end position="244"/>
    </location>
</feature>
<dbReference type="GO" id="GO:0005975">
    <property type="term" value="P:carbohydrate metabolic process"/>
    <property type="evidence" value="ECO:0007669"/>
    <property type="project" value="InterPro"/>
</dbReference>
<dbReference type="AlphaFoldDB" id="F8P387"/>
<dbReference type="Pfam" id="PF01522">
    <property type="entry name" value="Polysacc_deac_1"/>
    <property type="match status" value="1"/>
</dbReference>
<sequence>MPRRVLIGFGIDVDAVAGWLGSYGGEDSPLDISRGMYAGEVGVPRLLKLLDKYSIKTTWFIPGHSLETFPEQMAAVRDAGHEIGLHGYSHENPVSMTVEQQRDILDHTYKLLTDFNHGVPPKGSVAPWWETSKEGTNLLLEKGIEYDHSSMAHDCQAFYLRDQDTWTKIDYSAKAHTWMKPLQKGNETGLVEIPANWYLDDLPPMMFIKSSSNSHGWVNSRDVEQLWKDMFTYCYREEGDFIFPITIHPDVSGRPHVLLMLERFIQWVNTHDNVHWATLHEMASEFRAKKEPVPGAKMPKGFPQLKVKSRL</sequence>
<dbReference type="GO" id="GO:0098552">
    <property type="term" value="C:side of membrane"/>
    <property type="evidence" value="ECO:0007669"/>
    <property type="project" value="UniProtKB-KW"/>
</dbReference>
<evidence type="ECO:0000256" key="5">
    <source>
        <dbReference type="ARBA" id="ARBA00023288"/>
    </source>
</evidence>
<accession>F8P387</accession>
<dbReference type="OrthoDB" id="3162524at2759"/>
<gene>
    <name evidence="8" type="ORF">SERLADRAFT_473701</name>
</gene>
<dbReference type="Proteomes" id="UP000008064">
    <property type="component" value="Unassembled WGS sequence"/>
</dbReference>
<evidence type="ECO:0000313" key="8">
    <source>
        <dbReference type="EMBL" id="EGO22618.1"/>
    </source>
</evidence>
<name>F8P387_SERL9</name>
<dbReference type="EMBL" id="GL945437">
    <property type="protein sequence ID" value="EGO22618.1"/>
    <property type="molecule type" value="Genomic_DNA"/>
</dbReference>
<proteinExistence type="predicted"/>
<evidence type="ECO:0000256" key="2">
    <source>
        <dbReference type="ARBA" id="ARBA00022475"/>
    </source>
</evidence>